<dbReference type="EMBL" id="JABEQK010000034">
    <property type="protein sequence ID" value="MBB2206675.1"/>
    <property type="molecule type" value="Genomic_DNA"/>
</dbReference>
<feature type="compositionally biased region" description="Low complexity" evidence="1">
    <location>
        <begin position="106"/>
        <end position="119"/>
    </location>
</feature>
<evidence type="ECO:0000256" key="1">
    <source>
        <dbReference type="SAM" id="MobiDB-lite"/>
    </source>
</evidence>
<evidence type="ECO:0000313" key="2">
    <source>
        <dbReference type="EMBL" id="MBB2206675.1"/>
    </source>
</evidence>
<reference evidence="2 3" key="1">
    <citation type="submission" date="2020-04" db="EMBL/GenBank/DDBJ databases">
        <title>Description of novel Gluconacetobacter.</title>
        <authorList>
            <person name="Sombolestani A."/>
        </authorList>
    </citation>
    <scope>NUCLEOTIDE SEQUENCE [LARGE SCALE GENOMIC DNA]</scope>
    <source>
        <strain evidence="2 3">LMG 27800</strain>
    </source>
</reference>
<keyword evidence="3" id="KW-1185">Reference proteome</keyword>
<accession>A0A7W4KGZ0</accession>
<name>A0A7W4KGZ0_9PROT</name>
<evidence type="ECO:0000313" key="3">
    <source>
        <dbReference type="Proteomes" id="UP000540556"/>
    </source>
</evidence>
<organism evidence="2 3">
    <name type="scientific">Gluconacetobacter takamatsuzukensis</name>
    <dbReference type="NCBI Taxonomy" id="1286190"/>
    <lineage>
        <taxon>Bacteria</taxon>
        <taxon>Pseudomonadati</taxon>
        <taxon>Pseudomonadota</taxon>
        <taxon>Alphaproteobacteria</taxon>
        <taxon>Acetobacterales</taxon>
        <taxon>Acetobacteraceae</taxon>
        <taxon>Gluconacetobacter</taxon>
    </lineage>
</organism>
<feature type="non-terminal residue" evidence="2">
    <location>
        <position position="170"/>
    </location>
</feature>
<feature type="non-terminal residue" evidence="2">
    <location>
        <position position="1"/>
    </location>
</feature>
<feature type="region of interest" description="Disordered" evidence="1">
    <location>
        <begin position="1"/>
        <end position="20"/>
    </location>
</feature>
<protein>
    <submittedName>
        <fullName evidence="2">Uncharacterized protein</fullName>
    </submittedName>
</protein>
<feature type="region of interest" description="Disordered" evidence="1">
    <location>
        <begin position="100"/>
        <end position="119"/>
    </location>
</feature>
<dbReference type="AlphaFoldDB" id="A0A7W4KGZ0"/>
<comment type="caution">
    <text evidence="2">The sequence shown here is derived from an EMBL/GenBank/DDBJ whole genome shotgun (WGS) entry which is preliminary data.</text>
</comment>
<feature type="region of interest" description="Disordered" evidence="1">
    <location>
        <begin position="66"/>
        <end position="88"/>
    </location>
</feature>
<proteinExistence type="predicted"/>
<gene>
    <name evidence="2" type="ORF">HLH27_16935</name>
</gene>
<dbReference type="Proteomes" id="UP000540556">
    <property type="component" value="Unassembled WGS sequence"/>
</dbReference>
<sequence length="170" mass="16616">LIDSSSNSTGAAPLSGSGGSAVYGADLLATPMALAGVDATVTGATTSLSATSVTLDTSVAQLNDAPTMAGVPTMPSEPEDTTASRAPGSTVASLLTPVFTDQTDQQQSASNSTGSTANSLAGMAITGDAANPATQGTWRYSTDGGASWTVLPSDLSSTNALVLGSNVQLD</sequence>